<protein>
    <recommendedName>
        <fullName evidence="2">Aminotransferase-like plant mobile domain-containing protein</fullName>
    </recommendedName>
</protein>
<evidence type="ECO:0000259" key="2">
    <source>
        <dbReference type="Pfam" id="PF10536"/>
    </source>
</evidence>
<reference evidence="3" key="1">
    <citation type="journal article" date="2012" name="Nature">
        <title>The tomato genome sequence provides insights into fleshy fruit evolution.</title>
        <authorList>
            <consortium name="Tomato Genome Consortium"/>
        </authorList>
    </citation>
    <scope>NUCLEOTIDE SEQUENCE [LARGE SCALE GENOMIC DNA]</scope>
    <source>
        <strain evidence="3">cv. Heinz 1706</strain>
    </source>
</reference>
<dbReference type="PANTHER" id="PTHR46033">
    <property type="entry name" value="PROTEIN MAIN-LIKE 2"/>
    <property type="match status" value="1"/>
</dbReference>
<sequence>MKTFLHHQSSSHPNSDQRTRPHFFFKPKSSPPIFSGKTPTHFPLFRSQQGNKKSAPSPFPLFEFICVFVICELKAPLNNEVEALKVNHDQLTRPCTSELEAPHSNSSEAQRFSHSDQLHVVETSLLADDSLTRWFREDMHSSNVYVHPGPVEHDVLKIQVRHRSEGIWNGCVSYDSGFISALIERWPPETHTFHMRTSEATITLQDVEILFGMVVVDSPIWAWKRIIPLQSLPKPLRTNQFEDSTALAHKWT</sequence>
<organism evidence="3">
    <name type="scientific">Solanum lycopersicum</name>
    <name type="common">Tomato</name>
    <name type="synonym">Lycopersicon esculentum</name>
    <dbReference type="NCBI Taxonomy" id="4081"/>
    <lineage>
        <taxon>Eukaryota</taxon>
        <taxon>Viridiplantae</taxon>
        <taxon>Streptophyta</taxon>
        <taxon>Embryophyta</taxon>
        <taxon>Tracheophyta</taxon>
        <taxon>Spermatophyta</taxon>
        <taxon>Magnoliopsida</taxon>
        <taxon>eudicotyledons</taxon>
        <taxon>Gunneridae</taxon>
        <taxon>Pentapetalae</taxon>
        <taxon>asterids</taxon>
        <taxon>lamiids</taxon>
        <taxon>Solanales</taxon>
        <taxon>Solanaceae</taxon>
        <taxon>Solanoideae</taxon>
        <taxon>Solaneae</taxon>
        <taxon>Solanum</taxon>
        <taxon>Solanum subgen. Lycopersicon</taxon>
    </lineage>
</organism>
<dbReference type="PANTHER" id="PTHR46033:SF8">
    <property type="entry name" value="PROTEIN MAINTENANCE OF MERISTEMS-LIKE"/>
    <property type="match status" value="1"/>
</dbReference>
<reference evidence="3" key="2">
    <citation type="submission" date="2019-01" db="UniProtKB">
        <authorList>
            <consortium name="EnsemblPlants"/>
        </authorList>
    </citation>
    <scope>IDENTIFICATION</scope>
    <source>
        <strain evidence="3">cv. Heinz 1706</strain>
    </source>
</reference>
<accession>A0A3Q7GGD2</accession>
<proteinExistence type="predicted"/>
<feature type="region of interest" description="Disordered" evidence="1">
    <location>
        <begin position="1"/>
        <end position="20"/>
    </location>
</feature>
<dbReference type="InterPro" id="IPR044824">
    <property type="entry name" value="MAIN-like"/>
</dbReference>
<feature type="compositionally biased region" description="Polar residues" evidence="1">
    <location>
        <begin position="1"/>
        <end position="16"/>
    </location>
</feature>
<dbReference type="EnsemblPlants" id="Solyc05g015656.1.1">
    <property type="protein sequence ID" value="Solyc05g015656.1.1"/>
    <property type="gene ID" value="Solyc05g015656.1"/>
</dbReference>
<dbReference type="Proteomes" id="UP000004994">
    <property type="component" value="Chromosome 5"/>
</dbReference>
<dbReference type="AlphaFoldDB" id="A0A3Q7GGD2"/>
<dbReference type="GO" id="GO:0010073">
    <property type="term" value="P:meristem maintenance"/>
    <property type="evidence" value="ECO:0007669"/>
    <property type="project" value="InterPro"/>
</dbReference>
<evidence type="ECO:0000313" key="3">
    <source>
        <dbReference type="EnsemblPlants" id="Solyc05g015656.1.1"/>
    </source>
</evidence>
<evidence type="ECO:0000313" key="4">
    <source>
        <dbReference type="Proteomes" id="UP000004994"/>
    </source>
</evidence>
<dbReference type="InterPro" id="IPR019557">
    <property type="entry name" value="AminoTfrase-like_pln_mobile"/>
</dbReference>
<dbReference type="Gramene" id="Solyc05g015656.1.1">
    <property type="protein sequence ID" value="Solyc05g015656.1.1"/>
    <property type="gene ID" value="Solyc05g015656.1"/>
</dbReference>
<name>A0A3Q7GGD2_SOLLC</name>
<dbReference type="Pfam" id="PF10536">
    <property type="entry name" value="PMD"/>
    <property type="match status" value="1"/>
</dbReference>
<dbReference type="InParanoid" id="A0A3Q7GGD2"/>
<feature type="domain" description="Aminotransferase-like plant mobile" evidence="2">
    <location>
        <begin position="171"/>
        <end position="221"/>
    </location>
</feature>
<evidence type="ECO:0000256" key="1">
    <source>
        <dbReference type="SAM" id="MobiDB-lite"/>
    </source>
</evidence>
<keyword evidence="4" id="KW-1185">Reference proteome</keyword>